<evidence type="ECO:0000313" key="1">
    <source>
        <dbReference type="EMBL" id="QUV95793.1"/>
    </source>
</evidence>
<protein>
    <submittedName>
        <fullName evidence="1">Uncharacterized protein</fullName>
    </submittedName>
</protein>
<evidence type="ECO:0000313" key="2">
    <source>
        <dbReference type="Proteomes" id="UP000677668"/>
    </source>
</evidence>
<keyword evidence="2" id="KW-1185">Reference proteome</keyword>
<name>A0ABX8B5T6_9BACT</name>
<gene>
    <name evidence="1" type="ORF">J8C05_13345</name>
</gene>
<dbReference type="Proteomes" id="UP000677668">
    <property type="component" value="Chromosome 2"/>
</dbReference>
<reference evidence="1 2" key="1">
    <citation type="submission" date="2021-03" db="EMBL/GenBank/DDBJ databases">
        <title>Genomic and phenotypic characterization of Chloracidobacterium isolates provides evidence for multiple species.</title>
        <authorList>
            <person name="Saini M.K."/>
            <person name="Costas A.M.G."/>
            <person name="Tank M."/>
            <person name="Bryant D.A."/>
        </authorList>
    </citation>
    <scope>NUCLEOTIDE SEQUENCE [LARGE SCALE GENOMIC DNA]</scope>
    <source>
        <strain evidence="1 2">N</strain>
    </source>
</reference>
<accession>A0ABX8B5T6</accession>
<dbReference type="EMBL" id="CP072643">
    <property type="protein sequence ID" value="QUV95793.1"/>
    <property type="molecule type" value="Genomic_DNA"/>
</dbReference>
<proteinExistence type="predicted"/>
<organism evidence="1 2">
    <name type="scientific">Chloracidobacterium sp. N</name>
    <dbReference type="NCBI Taxonomy" id="2821540"/>
    <lineage>
        <taxon>Bacteria</taxon>
        <taxon>Pseudomonadati</taxon>
        <taxon>Acidobacteriota</taxon>
        <taxon>Terriglobia</taxon>
        <taxon>Terriglobales</taxon>
        <taxon>Acidobacteriaceae</taxon>
        <taxon>Chloracidobacterium</taxon>
        <taxon>Chloracidobacterium aggregatum</taxon>
    </lineage>
</organism>
<dbReference type="RefSeq" id="WP_211423991.1">
    <property type="nucleotide sequence ID" value="NZ_CP072643.1"/>
</dbReference>
<sequence>MTTASLQALLSRLIDYAGLFPPAALDLANAVENYRRFRTSADAWMLGAFVLPAGQVSAFQSATQMAASPDDPPFRWPVSLLVEATDLPPDGLHVVAVEAKTNDPAVVRRFVERWPTAQVFIELNPTDEREVMWATLRELGAGAKIRTGGLTAEAFPSPETVASFILRAADWRVPFKATAGLHHPIRAMYPLTYAPDSPQGLMHGFLNVFLAAAFAWHGMAPDNVERVLLEEDVSNFQFTDAGVTWHCQTLPTEAIAAARQSFCRSYGSCSFDEPRADLRALGLLD</sequence>